<evidence type="ECO:0000256" key="2">
    <source>
        <dbReference type="SAM" id="SignalP"/>
    </source>
</evidence>
<feature type="compositionally biased region" description="Polar residues" evidence="1">
    <location>
        <begin position="73"/>
        <end position="93"/>
    </location>
</feature>
<dbReference type="OrthoDB" id="2554322at2759"/>
<dbReference type="AlphaFoldDB" id="A0A8H6WU30"/>
<sequence>MYPWRVHKTALIMKSILLSAVFLVAEKAPTAPAMRKTGIAWRTPHPTRKPLPRSYLVVVRLFGAARRTCTHLSSLPASGRPTTPIRSPSGSRTSVHDLTAGAGAARATRLSNVNEHADMKSTSKAESPSRQFSRSRQGGKTGSVRSMPPVSQPDPKLAMTPENIKPLLENAREVHARLSDCIAEIRSLLAARP</sequence>
<proteinExistence type="predicted"/>
<gene>
    <name evidence="3" type="ORF">MSAN_02501800</name>
</gene>
<organism evidence="3 4">
    <name type="scientific">Mycena sanguinolenta</name>
    <dbReference type="NCBI Taxonomy" id="230812"/>
    <lineage>
        <taxon>Eukaryota</taxon>
        <taxon>Fungi</taxon>
        <taxon>Dikarya</taxon>
        <taxon>Basidiomycota</taxon>
        <taxon>Agaricomycotina</taxon>
        <taxon>Agaricomycetes</taxon>
        <taxon>Agaricomycetidae</taxon>
        <taxon>Agaricales</taxon>
        <taxon>Marasmiineae</taxon>
        <taxon>Mycenaceae</taxon>
        <taxon>Mycena</taxon>
    </lineage>
</organism>
<feature type="compositionally biased region" description="Low complexity" evidence="1">
    <location>
        <begin position="98"/>
        <end position="110"/>
    </location>
</feature>
<dbReference type="Proteomes" id="UP000623467">
    <property type="component" value="Unassembled WGS sequence"/>
</dbReference>
<reference evidence="3" key="1">
    <citation type="submission" date="2020-05" db="EMBL/GenBank/DDBJ databases">
        <title>Mycena genomes resolve the evolution of fungal bioluminescence.</title>
        <authorList>
            <person name="Tsai I.J."/>
        </authorList>
    </citation>
    <scope>NUCLEOTIDE SEQUENCE</scope>
    <source>
        <strain evidence="3">160909Yilan</strain>
    </source>
</reference>
<feature type="signal peptide" evidence="2">
    <location>
        <begin position="1"/>
        <end position="27"/>
    </location>
</feature>
<protein>
    <submittedName>
        <fullName evidence="3">Uncharacterized protein</fullName>
    </submittedName>
</protein>
<dbReference type="EMBL" id="JACAZH010000095">
    <property type="protein sequence ID" value="KAF7326709.1"/>
    <property type="molecule type" value="Genomic_DNA"/>
</dbReference>
<comment type="caution">
    <text evidence="3">The sequence shown here is derived from an EMBL/GenBank/DDBJ whole genome shotgun (WGS) entry which is preliminary data.</text>
</comment>
<feature type="compositionally biased region" description="Polar residues" evidence="1">
    <location>
        <begin position="124"/>
        <end position="138"/>
    </location>
</feature>
<feature type="chain" id="PRO_5034593156" evidence="2">
    <location>
        <begin position="28"/>
        <end position="193"/>
    </location>
</feature>
<name>A0A8H6WU30_9AGAR</name>
<evidence type="ECO:0000256" key="1">
    <source>
        <dbReference type="SAM" id="MobiDB-lite"/>
    </source>
</evidence>
<evidence type="ECO:0000313" key="4">
    <source>
        <dbReference type="Proteomes" id="UP000623467"/>
    </source>
</evidence>
<accession>A0A8H6WU30</accession>
<feature type="region of interest" description="Disordered" evidence="1">
    <location>
        <begin position="73"/>
        <end position="160"/>
    </location>
</feature>
<keyword evidence="4" id="KW-1185">Reference proteome</keyword>
<keyword evidence="2" id="KW-0732">Signal</keyword>
<evidence type="ECO:0000313" key="3">
    <source>
        <dbReference type="EMBL" id="KAF7326709.1"/>
    </source>
</evidence>